<gene>
    <name evidence="3" type="ORF">AMAG_04514</name>
</gene>
<feature type="region of interest" description="Disordered" evidence="1">
    <location>
        <begin position="1"/>
        <end position="31"/>
    </location>
</feature>
<dbReference type="EMBL" id="GG745332">
    <property type="protein sequence ID" value="KNE57649.1"/>
    <property type="molecule type" value="Genomic_DNA"/>
</dbReference>
<dbReference type="OrthoDB" id="5585637at2759"/>
<organism evidence="3 4">
    <name type="scientific">Allomyces macrogynus (strain ATCC 38327)</name>
    <name type="common">Allomyces javanicus var. macrogynus</name>
    <dbReference type="NCBI Taxonomy" id="578462"/>
    <lineage>
        <taxon>Eukaryota</taxon>
        <taxon>Fungi</taxon>
        <taxon>Fungi incertae sedis</taxon>
        <taxon>Blastocladiomycota</taxon>
        <taxon>Blastocladiomycetes</taxon>
        <taxon>Blastocladiales</taxon>
        <taxon>Blastocladiaceae</taxon>
        <taxon>Allomyces</taxon>
    </lineage>
</organism>
<evidence type="ECO:0000313" key="3">
    <source>
        <dbReference type="EMBL" id="KNE57649.1"/>
    </source>
</evidence>
<protein>
    <submittedName>
        <fullName evidence="3">Uncharacterized protein</fullName>
    </submittedName>
</protein>
<feature type="compositionally biased region" description="Low complexity" evidence="1">
    <location>
        <begin position="1"/>
        <end position="27"/>
    </location>
</feature>
<proteinExistence type="predicted"/>
<feature type="transmembrane region" description="Helical" evidence="2">
    <location>
        <begin position="43"/>
        <end position="63"/>
    </location>
</feature>
<dbReference type="VEuPathDB" id="FungiDB:AMAG_04514"/>
<evidence type="ECO:0000256" key="1">
    <source>
        <dbReference type="SAM" id="MobiDB-lite"/>
    </source>
</evidence>
<reference evidence="4" key="2">
    <citation type="submission" date="2009-11" db="EMBL/GenBank/DDBJ databases">
        <title>The Genome Sequence of Allomyces macrogynus strain ATCC 38327.</title>
        <authorList>
            <consortium name="The Broad Institute Genome Sequencing Platform"/>
            <person name="Russ C."/>
            <person name="Cuomo C."/>
            <person name="Shea T."/>
            <person name="Young S.K."/>
            <person name="Zeng Q."/>
            <person name="Koehrsen M."/>
            <person name="Haas B."/>
            <person name="Borodovsky M."/>
            <person name="Guigo R."/>
            <person name="Alvarado L."/>
            <person name="Berlin A."/>
            <person name="Borenstein D."/>
            <person name="Chen Z."/>
            <person name="Engels R."/>
            <person name="Freedman E."/>
            <person name="Gellesch M."/>
            <person name="Goldberg J."/>
            <person name="Griggs A."/>
            <person name="Gujja S."/>
            <person name="Heiman D."/>
            <person name="Hepburn T."/>
            <person name="Howarth C."/>
            <person name="Jen D."/>
            <person name="Larson L."/>
            <person name="Lewis B."/>
            <person name="Mehta T."/>
            <person name="Park D."/>
            <person name="Pearson M."/>
            <person name="Roberts A."/>
            <person name="Saif S."/>
            <person name="Shenoy N."/>
            <person name="Sisk P."/>
            <person name="Stolte C."/>
            <person name="Sykes S."/>
            <person name="Walk T."/>
            <person name="White J."/>
            <person name="Yandava C."/>
            <person name="Burger G."/>
            <person name="Gray M.W."/>
            <person name="Holland P.W.H."/>
            <person name="King N."/>
            <person name="Lang F.B.F."/>
            <person name="Roger A.J."/>
            <person name="Ruiz-Trillo I."/>
            <person name="Lander E."/>
            <person name="Nusbaum C."/>
        </authorList>
    </citation>
    <scope>NUCLEOTIDE SEQUENCE [LARGE SCALE GENOMIC DNA]</scope>
    <source>
        <strain evidence="4">ATCC 38327</strain>
    </source>
</reference>
<evidence type="ECO:0000256" key="2">
    <source>
        <dbReference type="SAM" id="Phobius"/>
    </source>
</evidence>
<reference evidence="3 4" key="1">
    <citation type="submission" date="2009-11" db="EMBL/GenBank/DDBJ databases">
        <title>Annotation of Allomyces macrogynus ATCC 38327.</title>
        <authorList>
            <consortium name="The Broad Institute Genome Sequencing Platform"/>
            <person name="Russ C."/>
            <person name="Cuomo C."/>
            <person name="Burger G."/>
            <person name="Gray M.W."/>
            <person name="Holland P.W.H."/>
            <person name="King N."/>
            <person name="Lang F.B.F."/>
            <person name="Roger A.J."/>
            <person name="Ruiz-Trillo I."/>
            <person name="Young S.K."/>
            <person name="Zeng Q."/>
            <person name="Gargeya S."/>
            <person name="Fitzgerald M."/>
            <person name="Haas B."/>
            <person name="Abouelleil A."/>
            <person name="Alvarado L."/>
            <person name="Arachchi H.M."/>
            <person name="Berlin A."/>
            <person name="Chapman S.B."/>
            <person name="Gearin G."/>
            <person name="Goldberg J."/>
            <person name="Griggs A."/>
            <person name="Gujja S."/>
            <person name="Hansen M."/>
            <person name="Heiman D."/>
            <person name="Howarth C."/>
            <person name="Larimer J."/>
            <person name="Lui A."/>
            <person name="MacDonald P.J.P."/>
            <person name="McCowen C."/>
            <person name="Montmayeur A."/>
            <person name="Murphy C."/>
            <person name="Neiman D."/>
            <person name="Pearson M."/>
            <person name="Priest M."/>
            <person name="Roberts A."/>
            <person name="Saif S."/>
            <person name="Shea T."/>
            <person name="Sisk P."/>
            <person name="Stolte C."/>
            <person name="Sykes S."/>
            <person name="Wortman J."/>
            <person name="Nusbaum C."/>
            <person name="Birren B."/>
        </authorList>
    </citation>
    <scope>NUCLEOTIDE SEQUENCE [LARGE SCALE GENOMIC DNA]</scope>
    <source>
        <strain evidence="3 4">ATCC 38327</strain>
    </source>
</reference>
<keyword evidence="2" id="KW-0472">Membrane</keyword>
<keyword evidence="4" id="KW-1185">Reference proteome</keyword>
<evidence type="ECO:0000313" key="4">
    <source>
        <dbReference type="Proteomes" id="UP000054350"/>
    </source>
</evidence>
<dbReference type="AlphaFoldDB" id="A0A0L0S5K9"/>
<name>A0A0L0S5K9_ALLM3</name>
<keyword evidence="2" id="KW-1133">Transmembrane helix</keyword>
<sequence>MSTTNGPAAPAASPPATATAPGPDAPSNAPTAHAPSPLQVLWASYKLAFSAVTFLWWAFWLAIKVGTSPTSVLKVAAAQYIERTTGFHVPTSSWRAFLAAAKWIIANWAMISGAVAAPGAAGGVGPTPPPPGVVGVGFGASGRS</sequence>
<accession>A0A0L0S5K9</accession>
<keyword evidence="2" id="KW-0812">Transmembrane</keyword>
<dbReference type="Proteomes" id="UP000054350">
    <property type="component" value="Unassembled WGS sequence"/>
</dbReference>